<dbReference type="SUPFAM" id="SSF116726">
    <property type="entry name" value="TrkA C-terminal domain-like"/>
    <property type="match status" value="1"/>
</dbReference>
<feature type="domain" description="RCK C-terminal" evidence="1">
    <location>
        <begin position="134"/>
        <end position="219"/>
    </location>
</feature>
<dbReference type="GO" id="GO:0006813">
    <property type="term" value="P:potassium ion transport"/>
    <property type="evidence" value="ECO:0007669"/>
    <property type="project" value="InterPro"/>
</dbReference>
<dbReference type="Gene3D" id="3.40.50.720">
    <property type="entry name" value="NAD(P)-binding Rossmann-like Domain"/>
    <property type="match status" value="1"/>
</dbReference>
<dbReference type="InterPro" id="IPR050721">
    <property type="entry name" value="Trk_Ktr_HKT_K-transport"/>
</dbReference>
<dbReference type="InterPro" id="IPR036291">
    <property type="entry name" value="NAD(P)-bd_dom_sf"/>
</dbReference>
<protein>
    <submittedName>
        <fullName evidence="2">TrkA family potassium uptake protein</fullName>
    </submittedName>
</protein>
<dbReference type="Pfam" id="PF02080">
    <property type="entry name" value="TrkA_C"/>
    <property type="match status" value="1"/>
</dbReference>
<proteinExistence type="predicted"/>
<dbReference type="PROSITE" id="PS51202">
    <property type="entry name" value="RCK_C"/>
    <property type="match status" value="1"/>
</dbReference>
<name>A0A9D1SQ41_9BACT</name>
<dbReference type="InterPro" id="IPR036721">
    <property type="entry name" value="RCK_C_sf"/>
</dbReference>
<dbReference type="Proteomes" id="UP000886852">
    <property type="component" value="Unassembled WGS sequence"/>
</dbReference>
<dbReference type="Pfam" id="PF02254">
    <property type="entry name" value="TrkA_N"/>
    <property type="match status" value="1"/>
</dbReference>
<evidence type="ECO:0000259" key="1">
    <source>
        <dbReference type="PROSITE" id="PS51202"/>
    </source>
</evidence>
<dbReference type="PANTHER" id="PTHR43833">
    <property type="entry name" value="POTASSIUM CHANNEL PROTEIN 2-RELATED-RELATED"/>
    <property type="match status" value="1"/>
</dbReference>
<dbReference type="InterPro" id="IPR003148">
    <property type="entry name" value="RCK_N"/>
</dbReference>
<dbReference type="InterPro" id="IPR006037">
    <property type="entry name" value="RCK_C"/>
</dbReference>
<reference evidence="2" key="1">
    <citation type="submission" date="2020-10" db="EMBL/GenBank/DDBJ databases">
        <authorList>
            <person name="Gilroy R."/>
        </authorList>
    </citation>
    <scope>NUCLEOTIDE SEQUENCE</scope>
    <source>
        <strain evidence="2">ChiHjej12B11-7776</strain>
    </source>
</reference>
<organism evidence="2 3">
    <name type="scientific">Candidatus Fimimonas merdipullorum</name>
    <dbReference type="NCBI Taxonomy" id="2840822"/>
    <lineage>
        <taxon>Bacteria</taxon>
        <taxon>Pseudomonadati</taxon>
        <taxon>Myxococcota</taxon>
        <taxon>Myxococcia</taxon>
        <taxon>Myxococcales</taxon>
        <taxon>Cystobacterineae</taxon>
        <taxon>Myxococcaceae</taxon>
        <taxon>Myxococcaceae incertae sedis</taxon>
        <taxon>Candidatus Fimimonas</taxon>
    </lineage>
</organism>
<dbReference type="EMBL" id="DVOC01000057">
    <property type="protein sequence ID" value="HIU91029.1"/>
    <property type="molecule type" value="Genomic_DNA"/>
</dbReference>
<reference evidence="2" key="2">
    <citation type="journal article" date="2021" name="PeerJ">
        <title>Extensive microbial diversity within the chicken gut microbiome revealed by metagenomics and culture.</title>
        <authorList>
            <person name="Gilroy R."/>
            <person name="Ravi A."/>
            <person name="Getino M."/>
            <person name="Pursley I."/>
            <person name="Horton D.L."/>
            <person name="Alikhan N.F."/>
            <person name="Baker D."/>
            <person name="Gharbi K."/>
            <person name="Hall N."/>
            <person name="Watson M."/>
            <person name="Adriaenssens E.M."/>
            <person name="Foster-Nyarko E."/>
            <person name="Jarju S."/>
            <person name="Secka A."/>
            <person name="Antonio M."/>
            <person name="Oren A."/>
            <person name="Chaudhuri R.R."/>
            <person name="La Ragione R."/>
            <person name="Hildebrand F."/>
            <person name="Pallen M.J."/>
        </authorList>
    </citation>
    <scope>NUCLEOTIDE SEQUENCE</scope>
    <source>
        <strain evidence="2">ChiHjej12B11-7776</strain>
    </source>
</reference>
<sequence length="219" mass="24051">MKSVLLIGMGKFGQTLGQKLLDMGDEVLIVDKNEDTVNSLAPMYTNALIANCMNVNNLKKMDIPSFDVCIVAIGDDFQSSLEITSLLKECGAKYVVAKAATDIQRKFLLRNGADEVIYPDLDIAEKLAVKLNVNNVYDYIELDAQHSIFELAIPRGWVGKSILDIGPRNKYGINILTVKNADGTVLGNPTAEYVFVQGDKIVVFGETNKIIQFSDKEVG</sequence>
<dbReference type="PANTHER" id="PTHR43833:SF7">
    <property type="entry name" value="KTR SYSTEM POTASSIUM UPTAKE PROTEIN C"/>
    <property type="match status" value="1"/>
</dbReference>
<dbReference type="Gene3D" id="3.30.70.1450">
    <property type="entry name" value="Regulator of K+ conductance, C-terminal domain"/>
    <property type="match status" value="1"/>
</dbReference>
<comment type="caution">
    <text evidence="2">The sequence shown here is derived from an EMBL/GenBank/DDBJ whole genome shotgun (WGS) entry which is preliminary data.</text>
</comment>
<dbReference type="GO" id="GO:0008324">
    <property type="term" value="F:monoatomic cation transmembrane transporter activity"/>
    <property type="evidence" value="ECO:0007669"/>
    <property type="project" value="InterPro"/>
</dbReference>
<evidence type="ECO:0000313" key="3">
    <source>
        <dbReference type="Proteomes" id="UP000886852"/>
    </source>
</evidence>
<gene>
    <name evidence="2" type="ORF">IAC72_03370</name>
</gene>
<accession>A0A9D1SQ41</accession>
<dbReference type="AlphaFoldDB" id="A0A9D1SQ41"/>
<evidence type="ECO:0000313" key="2">
    <source>
        <dbReference type="EMBL" id="HIU91029.1"/>
    </source>
</evidence>
<dbReference type="SUPFAM" id="SSF51735">
    <property type="entry name" value="NAD(P)-binding Rossmann-fold domains"/>
    <property type="match status" value="1"/>
</dbReference>